<reference evidence="4" key="1">
    <citation type="submission" date="2016-04" db="EMBL/GenBank/DDBJ databases">
        <title>Comparative genomics of biotechnologically important yeasts.</title>
        <authorList>
            <consortium name="DOE Joint Genome Institute"/>
            <person name="Riley R."/>
            <person name="Haridas S."/>
            <person name="Wolfe K.H."/>
            <person name="Lopes M.R."/>
            <person name="Hittinger C.T."/>
            <person name="Goker M."/>
            <person name="Salamov A."/>
            <person name="Wisecaver J."/>
            <person name="Long T.M."/>
            <person name="Aerts A.L."/>
            <person name="Barry K."/>
            <person name="Choi C."/>
            <person name="Clum A."/>
            <person name="Coughlan A.Y."/>
            <person name="Deshpande S."/>
            <person name="Douglass A.P."/>
            <person name="Hanson S.J."/>
            <person name="Klenk H.-P."/>
            <person name="Labutti K."/>
            <person name="Lapidus A."/>
            <person name="Lindquist E."/>
            <person name="Lipzen A."/>
            <person name="Meier-Kolthoff J.P."/>
            <person name="Ohm R.A."/>
            <person name="Otillar R.P."/>
            <person name="Pangilinan J."/>
            <person name="Peng Y."/>
            <person name="Rokas A."/>
            <person name="Rosa C.A."/>
            <person name="Scheuner C."/>
            <person name="Sibirny A.A."/>
            <person name="Slot J.C."/>
            <person name="Stielow J.B."/>
            <person name="Sun H."/>
            <person name="Kurtzman C.P."/>
            <person name="Blackwell M."/>
            <person name="Grigoriev I.V."/>
            <person name="Jeffries T.W."/>
        </authorList>
    </citation>
    <scope>NUCLEOTIDE SEQUENCE [LARGE SCALE GENOMIC DNA]</scope>
    <source>
        <strain evidence="4">NRRL YB-2248</strain>
    </source>
</reference>
<keyword evidence="4" id="KW-1185">Reference proteome</keyword>
<evidence type="ECO:0000256" key="1">
    <source>
        <dbReference type="SAM" id="MobiDB-lite"/>
    </source>
</evidence>
<dbReference type="PANTHER" id="PTHR13950:SF9">
    <property type="entry name" value="RABCONNECTIN-3A"/>
    <property type="match status" value="1"/>
</dbReference>
<dbReference type="InterPro" id="IPR015943">
    <property type="entry name" value="WD40/YVTN_repeat-like_dom_sf"/>
</dbReference>
<dbReference type="PANTHER" id="PTHR13950">
    <property type="entry name" value="RABCONNECTIN-RELATED"/>
    <property type="match status" value="1"/>
</dbReference>
<dbReference type="GO" id="GO:0007035">
    <property type="term" value="P:vacuolar acidification"/>
    <property type="evidence" value="ECO:0007669"/>
    <property type="project" value="TreeGrafter"/>
</dbReference>
<sequence>MDIVEALMSKFLLRYHSRNSTSTYKSKDHCWMTLNFLPGEPNRSPHCCCFANWNEIQILSYCSGNNLVIISKDFHHLQTIYLPADCFNVDINKINGKIAVSLDSKVLIYTPTISNFYNFNFGGRKNISELKIKWDLELEVVNEQDSTNINCFNWSDSCEIKENELDSNQFFGVPDEYNSETSCELIVGSQETLTLWRFYYNNIDGTKSIYKRLLWIKKQPNPIYIVKFSPNSTSIASIGLYDKLVKVWRRVSFGIESSEFELNYIPHPTHVTSITWKSLPVMSGPSGSASRPTYSRLSSVPLTPTYSDYLKPSNSIIKSDTSRAAFVSDIQSVNNLASHMKEHNVLYTVSQDSVLRVYTTFNTEKGFKIYPNGELNLYDGYSTKRAENFVAMVDSDLVKLGLNQLLREMEDAHQSEEDLLDTAKTPGDGPRSRSGSNFSLFNIRQTKLVELLETEMELCIVFNGEGTVSLFGLTNLNSPTPAPLESFKLNMKTDNSGRITHSIINFGNNCIPKDCRMMFLQNIQPSATRSLTHSTELSLVIHDLFKNSIRHVGISFEDLFQFDKEDPFDSTDNDYEEYQRITHSKNTLLIPSMRNLSKVTIGELQHKFTGHNKSIQSLIRSHDGMSILSTTRFNESCLWMAIPLHNNNKTLNKRAILITPSPIIDACIWSQGDFVLALVEGKILCFDCRLKSLYDKNTTTKLAPVCFSYELPPTYEKPLSFFLLPELEKNKCHIVSIQKDGTCSAFEVLLIDEKVTISKFVIEDLTESYEVPMHDAKAINPVGWNTSIADKVDRDILSTIDVKGFVRVYYSSIANSMIKWHLKDSFMTGIENSAFLNGSSVHRLVVVNQEVNRLTIWDTRLGTLEYEELFEDEKIKDIDWTSTEFHQGILAVGFRLHTLLYTQLRYDYTNQTPTFSKIKRICIDADQQTTHEIGDSIWMADGLLVIGSGNQFYISDKSLDPANDLTAGQAIGTLDIVSNDIFHLCSALNGPLPLYHPQFIIQVLLAGRFAIIEKILIRLCNGLREHDLGHEKIVDAELGFHTDDLITAGESSVKDGDKYKNLFSNEVDEGESFTKQMAETLLEKLQKIKLPYLTGHQQITLSSTIQVISTIVESYKNILDMNGLRFFLGVKLFQLNMSKSIRSRRHESNILSIKTVTLRDVSFALHSSNKDLLLNMINEQCGLKIDAVNCSRYGLPYWLDNDKLVEVVETIAKNEFFKHQDENNGAKDPSGSSIYYLALRKKQILLGLWRNSLGHPEQQKMIKFLNNDFKQDRWRSAALKNAFVLLGKHRFADAAYFFLLADSLKDAVNVIINKLNDLPLAIAIARVYEGCDSGPVLRNIIFKTIMPSALEWNNRWEISWCFWILGDKKNATHALIKPIPEVIKDLELVEPGFKYDGDGKQVNSLNNEDPVLLSMYSDLRQRQLKDINKGISAPLDASYEFQFITKAASMYEKMGCDYLGLSLVRNWEFIESVPSTPSHTPVEKKLEVSEDALFIGSPPQVATSGGFGSESKEYLKNKIKPPPSAFVEPDMSSFDFGF</sequence>
<organism evidence="3 4">
    <name type="scientific">[Candida] arabinofermentans NRRL YB-2248</name>
    <dbReference type="NCBI Taxonomy" id="983967"/>
    <lineage>
        <taxon>Eukaryota</taxon>
        <taxon>Fungi</taxon>
        <taxon>Dikarya</taxon>
        <taxon>Ascomycota</taxon>
        <taxon>Saccharomycotina</taxon>
        <taxon>Pichiomycetes</taxon>
        <taxon>Pichiales</taxon>
        <taxon>Pichiaceae</taxon>
        <taxon>Ogataea</taxon>
        <taxon>Ogataea/Candida clade</taxon>
    </lineage>
</organism>
<name>A0A1E4T0P6_9ASCO</name>
<dbReference type="GO" id="GO:0043291">
    <property type="term" value="C:RAVE complex"/>
    <property type="evidence" value="ECO:0007669"/>
    <property type="project" value="TreeGrafter"/>
</dbReference>
<evidence type="ECO:0000259" key="2">
    <source>
        <dbReference type="Pfam" id="PF12234"/>
    </source>
</evidence>
<evidence type="ECO:0000313" key="3">
    <source>
        <dbReference type="EMBL" id="ODV85323.1"/>
    </source>
</evidence>
<proteinExistence type="predicted"/>
<dbReference type="InterPro" id="IPR022033">
    <property type="entry name" value="Rav1p_C"/>
</dbReference>
<dbReference type="InterPro" id="IPR052208">
    <property type="entry name" value="DmX-like/RAVE_component"/>
</dbReference>
<dbReference type="EMBL" id="KV453853">
    <property type="protein sequence ID" value="ODV85323.1"/>
    <property type="molecule type" value="Genomic_DNA"/>
</dbReference>
<dbReference type="SUPFAM" id="SSF50978">
    <property type="entry name" value="WD40 repeat-like"/>
    <property type="match status" value="2"/>
</dbReference>
<feature type="region of interest" description="Disordered" evidence="1">
    <location>
        <begin position="413"/>
        <end position="436"/>
    </location>
</feature>
<accession>A0A1E4T0P6</accession>
<dbReference type="Gene3D" id="2.130.10.10">
    <property type="entry name" value="YVTN repeat-like/Quinoprotein amine dehydrogenase"/>
    <property type="match status" value="1"/>
</dbReference>
<dbReference type="STRING" id="983967.A0A1E4T0P6"/>
<feature type="domain" description="RAVE complex protein Rav1 C-terminal" evidence="2">
    <location>
        <begin position="805"/>
        <end position="1463"/>
    </location>
</feature>
<evidence type="ECO:0000313" key="4">
    <source>
        <dbReference type="Proteomes" id="UP000094801"/>
    </source>
</evidence>
<dbReference type="InterPro" id="IPR036322">
    <property type="entry name" value="WD40_repeat_dom_sf"/>
</dbReference>
<protein>
    <recommendedName>
        <fullName evidence="2">RAVE complex protein Rav1 C-terminal domain-containing protein</fullName>
    </recommendedName>
</protein>
<gene>
    <name evidence="3" type="ORF">CANARDRAFT_28586</name>
</gene>
<dbReference type="OrthoDB" id="342131at2759"/>
<dbReference type="Pfam" id="PF12234">
    <property type="entry name" value="Rav1p_C"/>
    <property type="match status" value="1"/>
</dbReference>
<dbReference type="Proteomes" id="UP000094801">
    <property type="component" value="Unassembled WGS sequence"/>
</dbReference>